<feature type="transmembrane region" description="Helical" evidence="1">
    <location>
        <begin position="128"/>
        <end position="148"/>
    </location>
</feature>
<keyword evidence="1" id="KW-0472">Membrane</keyword>
<keyword evidence="3" id="KW-1185">Reference proteome</keyword>
<evidence type="ECO:0000256" key="1">
    <source>
        <dbReference type="SAM" id="Phobius"/>
    </source>
</evidence>
<keyword evidence="1" id="KW-1133">Transmembrane helix</keyword>
<dbReference type="RefSeq" id="WP_336918288.1">
    <property type="nucleotide sequence ID" value="NZ_JBANRN010000004.1"/>
</dbReference>
<feature type="transmembrane region" description="Helical" evidence="1">
    <location>
        <begin position="98"/>
        <end position="116"/>
    </location>
</feature>
<reference evidence="3" key="1">
    <citation type="journal article" date="2019" name="Int. J. Syst. Evol. Microbiol.">
        <title>The Global Catalogue of Microorganisms (GCM) 10K type strain sequencing project: providing services to taxonomists for standard genome sequencing and annotation.</title>
        <authorList>
            <consortium name="The Broad Institute Genomics Platform"/>
            <consortium name="The Broad Institute Genome Sequencing Center for Infectious Disease"/>
            <person name="Wu L."/>
            <person name="Ma J."/>
        </authorList>
    </citation>
    <scope>NUCLEOTIDE SEQUENCE [LARGE SCALE GENOMIC DNA]</scope>
    <source>
        <strain evidence="3">KCTC 52606</strain>
    </source>
</reference>
<evidence type="ECO:0000313" key="2">
    <source>
        <dbReference type="EMBL" id="MFC3102102.1"/>
    </source>
</evidence>
<feature type="transmembrane region" description="Helical" evidence="1">
    <location>
        <begin position="17"/>
        <end position="38"/>
    </location>
</feature>
<sequence length="158" mass="17113">MEGHRVSAEEDHIPVPWHLWVVGTLALLFTMMGAYDYVMSQTGDRAYMEAMVKPMGLDIDVAVAYFSGFPFWADAVWAIGVWGGVAGAVLLLLRRAVAYPMLLLSLAGLVLSNAYAVANPVPGMTDSVATYATVAIVFALMLGLALYARSMRRLGVLR</sequence>
<feature type="transmembrane region" description="Helical" evidence="1">
    <location>
        <begin position="75"/>
        <end position="93"/>
    </location>
</feature>
<evidence type="ECO:0000313" key="3">
    <source>
        <dbReference type="Proteomes" id="UP001595378"/>
    </source>
</evidence>
<dbReference type="Proteomes" id="UP001595378">
    <property type="component" value="Unassembled WGS sequence"/>
</dbReference>
<keyword evidence="1" id="KW-0812">Transmembrane</keyword>
<dbReference type="EMBL" id="JBHRSU010000037">
    <property type="protein sequence ID" value="MFC3102102.1"/>
    <property type="molecule type" value="Genomic_DNA"/>
</dbReference>
<organism evidence="2 3">
    <name type="scientific">Alteraurantiacibacter lauratis</name>
    <dbReference type="NCBI Taxonomy" id="2054627"/>
    <lineage>
        <taxon>Bacteria</taxon>
        <taxon>Pseudomonadati</taxon>
        <taxon>Pseudomonadota</taxon>
        <taxon>Alphaproteobacteria</taxon>
        <taxon>Sphingomonadales</taxon>
        <taxon>Erythrobacteraceae</taxon>
        <taxon>Alteraurantiacibacter</taxon>
    </lineage>
</organism>
<proteinExistence type="predicted"/>
<protein>
    <submittedName>
        <fullName evidence="2">Uncharacterized protein</fullName>
    </submittedName>
</protein>
<accession>A0ABV7EKA5</accession>
<name>A0ABV7EKA5_9SPHN</name>
<gene>
    <name evidence="2" type="ORF">ACFODK_14525</name>
</gene>
<comment type="caution">
    <text evidence="2">The sequence shown here is derived from an EMBL/GenBank/DDBJ whole genome shotgun (WGS) entry which is preliminary data.</text>
</comment>